<evidence type="ECO:0000313" key="2">
    <source>
        <dbReference type="Proteomes" id="UP000217790"/>
    </source>
</evidence>
<dbReference type="Proteomes" id="UP000217790">
    <property type="component" value="Unassembled WGS sequence"/>
</dbReference>
<dbReference type="InParanoid" id="A0A2H3E7L4"/>
<reference evidence="2" key="1">
    <citation type="journal article" date="2017" name="Nat. Ecol. Evol.">
        <title>Genome expansion and lineage-specific genetic innovations in the forest pathogenic fungi Armillaria.</title>
        <authorList>
            <person name="Sipos G."/>
            <person name="Prasanna A.N."/>
            <person name="Walter M.C."/>
            <person name="O'Connor E."/>
            <person name="Balint B."/>
            <person name="Krizsan K."/>
            <person name="Kiss B."/>
            <person name="Hess J."/>
            <person name="Varga T."/>
            <person name="Slot J."/>
            <person name="Riley R."/>
            <person name="Boka B."/>
            <person name="Rigling D."/>
            <person name="Barry K."/>
            <person name="Lee J."/>
            <person name="Mihaltcheva S."/>
            <person name="LaButti K."/>
            <person name="Lipzen A."/>
            <person name="Waldron R."/>
            <person name="Moloney N.M."/>
            <person name="Sperisen C."/>
            <person name="Kredics L."/>
            <person name="Vagvoelgyi C."/>
            <person name="Patrignani A."/>
            <person name="Fitzpatrick D."/>
            <person name="Nagy I."/>
            <person name="Doyle S."/>
            <person name="Anderson J.B."/>
            <person name="Grigoriev I.V."/>
            <person name="Gueldener U."/>
            <person name="Muensterkoetter M."/>
            <person name="Nagy L.G."/>
        </authorList>
    </citation>
    <scope>NUCLEOTIDE SEQUENCE [LARGE SCALE GENOMIC DNA]</scope>
    <source>
        <strain evidence="2">Ar21-2</strain>
    </source>
</reference>
<name>A0A2H3E7L4_ARMGA</name>
<dbReference type="OrthoDB" id="10347912at2759"/>
<organism evidence="1 2">
    <name type="scientific">Armillaria gallica</name>
    <name type="common">Bulbous honey fungus</name>
    <name type="synonym">Armillaria bulbosa</name>
    <dbReference type="NCBI Taxonomy" id="47427"/>
    <lineage>
        <taxon>Eukaryota</taxon>
        <taxon>Fungi</taxon>
        <taxon>Dikarya</taxon>
        <taxon>Basidiomycota</taxon>
        <taxon>Agaricomycotina</taxon>
        <taxon>Agaricomycetes</taxon>
        <taxon>Agaricomycetidae</taxon>
        <taxon>Agaricales</taxon>
        <taxon>Marasmiineae</taxon>
        <taxon>Physalacriaceae</taxon>
        <taxon>Armillaria</taxon>
    </lineage>
</organism>
<sequence>MTLFPNRALDNQLDFDARQQHGLAARQQRFAFPVFLCSPFSALISMSLILHKLRCRLPHLLLEEDVPGTDDMRFNGSYPWYYDALYLPGFLLDVFLSICGTSL</sequence>
<gene>
    <name evidence="1" type="ORF">ARMGADRAFT_491211</name>
</gene>
<dbReference type="EMBL" id="KZ293647">
    <property type="protein sequence ID" value="PBK99128.1"/>
    <property type="molecule type" value="Genomic_DNA"/>
</dbReference>
<protein>
    <submittedName>
        <fullName evidence="1">Uncharacterized protein</fullName>
    </submittedName>
</protein>
<keyword evidence="2" id="KW-1185">Reference proteome</keyword>
<dbReference type="AlphaFoldDB" id="A0A2H3E7L4"/>
<evidence type="ECO:0000313" key="1">
    <source>
        <dbReference type="EMBL" id="PBK99128.1"/>
    </source>
</evidence>
<proteinExistence type="predicted"/>
<accession>A0A2H3E7L4</accession>